<dbReference type="RefSeq" id="XP_031060847.1">
    <property type="nucleotide sequence ID" value="XM_031209760.1"/>
</dbReference>
<evidence type="ECO:0000256" key="1">
    <source>
        <dbReference type="SAM" id="MobiDB-lite"/>
    </source>
</evidence>
<organism evidence="2">
    <name type="scientific">Fusarium odoratissimum (strain NRRL 54006)</name>
    <dbReference type="NCBI Taxonomy" id="1089451"/>
    <lineage>
        <taxon>Eukaryota</taxon>
        <taxon>Fungi</taxon>
        <taxon>Dikarya</taxon>
        <taxon>Ascomycota</taxon>
        <taxon>Pezizomycotina</taxon>
        <taxon>Sordariomycetes</taxon>
        <taxon>Hypocreomycetidae</taxon>
        <taxon>Hypocreales</taxon>
        <taxon>Nectriaceae</taxon>
        <taxon>Fusarium</taxon>
        <taxon>Fusarium oxysporum species complex</taxon>
        <taxon>Fusarium oxysporum f. sp. cubense (strain race 4)</taxon>
    </lineage>
</organism>
<feature type="region of interest" description="Disordered" evidence="1">
    <location>
        <begin position="1"/>
        <end position="117"/>
    </location>
</feature>
<dbReference type="GeneID" id="42034659"/>
<sequence length="135" mass="14674">MASDRVEDSRKLEDNELISNVDVGSDTDQALDDGSNAVKETTSDDAPKPRSPPENLSKVTQPLPGHVSGNHKTDQPAGRQDTHEDNTGNNEQDNSANAEEPKDEEVEKATTGDKIQSVEKAVETTEIKLKSKQYS</sequence>
<feature type="compositionally biased region" description="Basic and acidic residues" evidence="1">
    <location>
        <begin position="1"/>
        <end position="14"/>
    </location>
</feature>
<dbReference type="EMBL" id="JH658286">
    <property type="protein sequence ID" value="EXL98757.1"/>
    <property type="molecule type" value="Genomic_DNA"/>
</dbReference>
<evidence type="ECO:0000313" key="2">
    <source>
        <dbReference type="EMBL" id="EXL98757.1"/>
    </source>
</evidence>
<feature type="compositionally biased region" description="Polar residues" evidence="1">
    <location>
        <begin position="87"/>
        <end position="97"/>
    </location>
</feature>
<reference evidence="2" key="2">
    <citation type="submission" date="2012-05" db="EMBL/GenBank/DDBJ databases">
        <title>The Genome Annotation of Fusarium oxysporum II5.</title>
        <authorList>
            <consortium name="The Broad Institute Genomics Platform"/>
            <person name="Ma L.-J."/>
            <person name="Corby-Kistler H."/>
            <person name="Broz K."/>
            <person name="Gale L.R."/>
            <person name="Jonkers W."/>
            <person name="O'Donnell K."/>
            <person name="Ploetz R."/>
            <person name="Steinberg C."/>
            <person name="Schwartz D.C."/>
            <person name="VanEtten H."/>
            <person name="Zhou S."/>
            <person name="Young S.K."/>
            <person name="Zeng Q."/>
            <person name="Gargeya S."/>
            <person name="Fitzgerald M."/>
            <person name="Abouelleil A."/>
            <person name="Alvarado L."/>
            <person name="Chapman S.B."/>
            <person name="Gainer-Dewar J."/>
            <person name="Goldberg J."/>
            <person name="Griggs A."/>
            <person name="Gujja S."/>
            <person name="Hansen M."/>
            <person name="Howarth C."/>
            <person name="Imamovic A."/>
            <person name="Ireland A."/>
            <person name="Larimer J."/>
            <person name="McCowan C."/>
            <person name="Murphy C."/>
            <person name="Pearson M."/>
            <person name="Poon T.W."/>
            <person name="Priest M."/>
            <person name="Roberts A."/>
            <person name="Saif S."/>
            <person name="Shea T."/>
            <person name="Sykes S."/>
            <person name="Wortman J."/>
            <person name="Nusbaum C."/>
            <person name="Birren B."/>
        </authorList>
    </citation>
    <scope>NUCLEOTIDE SEQUENCE</scope>
    <source>
        <strain evidence="2">54006</strain>
    </source>
</reference>
<gene>
    <name evidence="2" type="ORF">FOIG_09484</name>
</gene>
<dbReference type="AlphaFoldDB" id="X0JC47"/>
<dbReference type="HOGENOM" id="CLU_1885867_0_0_1"/>
<proteinExistence type="predicted"/>
<accession>X0JC47</accession>
<dbReference type="Proteomes" id="UP000030685">
    <property type="component" value="Unassembled WGS sequence"/>
</dbReference>
<name>X0JC47_FUSO5</name>
<feature type="compositionally biased region" description="Basic and acidic residues" evidence="1">
    <location>
        <begin position="105"/>
        <end position="117"/>
    </location>
</feature>
<protein>
    <submittedName>
        <fullName evidence="2">Uncharacterized protein</fullName>
    </submittedName>
</protein>
<dbReference type="VEuPathDB" id="FungiDB:FOIG_09484"/>
<reference evidence="2" key="1">
    <citation type="submission" date="2011-11" db="EMBL/GenBank/DDBJ databases">
        <title>The Genome Sequence of Fusarium oxysporum II5.</title>
        <authorList>
            <consortium name="The Broad Institute Genome Sequencing Platform"/>
            <person name="Ma L.-J."/>
            <person name="Gale L.R."/>
            <person name="Schwartz D.C."/>
            <person name="Zhou S."/>
            <person name="Corby-Kistler H."/>
            <person name="Young S.K."/>
            <person name="Zeng Q."/>
            <person name="Gargeya S."/>
            <person name="Fitzgerald M."/>
            <person name="Haas B."/>
            <person name="Abouelleil A."/>
            <person name="Alvarado L."/>
            <person name="Arachchi H.M."/>
            <person name="Berlin A."/>
            <person name="Brown A."/>
            <person name="Chapman S.B."/>
            <person name="Chen Z."/>
            <person name="Dunbar C."/>
            <person name="Freedman E."/>
            <person name="Gearin G."/>
            <person name="Goldberg J."/>
            <person name="Griggs A."/>
            <person name="Gujja S."/>
            <person name="Heiman D."/>
            <person name="Howarth C."/>
            <person name="Larson L."/>
            <person name="Lui A."/>
            <person name="MacDonald P.J.P."/>
            <person name="Montmayeur A."/>
            <person name="Murphy C."/>
            <person name="Neiman D."/>
            <person name="Pearson M."/>
            <person name="Priest M."/>
            <person name="Roberts A."/>
            <person name="Saif S."/>
            <person name="Shea T."/>
            <person name="Shenoy N."/>
            <person name="Sisk P."/>
            <person name="Stolte C."/>
            <person name="Sykes S."/>
            <person name="Wortman J."/>
            <person name="Nusbaum C."/>
            <person name="Birren B."/>
        </authorList>
    </citation>
    <scope>NUCLEOTIDE SEQUENCE [LARGE SCALE GENOMIC DNA]</scope>
    <source>
        <strain evidence="2">54006</strain>
    </source>
</reference>